<evidence type="ECO:0000313" key="3">
    <source>
        <dbReference type="EMBL" id="PIN19372.1"/>
    </source>
</evidence>
<dbReference type="PANTHER" id="PTHR31147:SF66">
    <property type="entry name" value="OS05G0315700 PROTEIN"/>
    <property type="match status" value="1"/>
</dbReference>
<dbReference type="Proteomes" id="UP000231279">
    <property type="component" value="Unassembled WGS sequence"/>
</dbReference>
<accession>A0A2G9HPC0</accession>
<evidence type="ECO:0000256" key="2">
    <source>
        <dbReference type="ARBA" id="ARBA00022679"/>
    </source>
</evidence>
<gene>
    <name evidence="3" type="ORF">CDL12_07949</name>
</gene>
<dbReference type="InterPro" id="IPR050898">
    <property type="entry name" value="Plant_acyltransferase"/>
</dbReference>
<dbReference type="InterPro" id="IPR023213">
    <property type="entry name" value="CAT-like_dom_sf"/>
</dbReference>
<keyword evidence="3" id="KW-0012">Acyltransferase</keyword>
<proteinExistence type="inferred from homology"/>
<keyword evidence="2 3" id="KW-0808">Transferase</keyword>
<reference evidence="4" key="1">
    <citation type="journal article" date="2018" name="Gigascience">
        <title>Genome assembly of the Pink Ipe (Handroanthus impetiginosus, Bignoniaceae), a highly valued, ecologically keystone Neotropical timber forest tree.</title>
        <authorList>
            <person name="Silva-Junior O.B."/>
            <person name="Grattapaglia D."/>
            <person name="Novaes E."/>
            <person name="Collevatti R.G."/>
        </authorList>
    </citation>
    <scope>NUCLEOTIDE SEQUENCE [LARGE SCALE GENOMIC DNA]</scope>
    <source>
        <strain evidence="4">cv. UFG-1</strain>
    </source>
</reference>
<comment type="caution">
    <text evidence="3">The sequence shown here is derived from an EMBL/GenBank/DDBJ whole genome shotgun (WGS) entry which is preliminary data.</text>
</comment>
<sequence length="385" mass="43294">MAASKTLVFKVKHSQPQLVVAEKPTPDEIKQLSDIDDQEVGGRLDPIKIIRDGLAKALVYYYPFAARIFEGPNRKLMVNLPWRDCWMPIFVYSGVMFVKADANVKLQQFGDGILQPCSYMDEVMCRMPDSPGIIGCPLLFFFRRFLYGGFSLGDQLNHTMADAYGIMLFLNAVRVRFEGTSTPSIPPVAIQSMIVLASVFFGPKETQALRNQLPTNETPSLTRFELITACLWKCRTIALEPNPNDITRISIVMNVRQKEEIGLPTGYYDNGIVYPAATLKAGVLCESPLTYDLDLVQWAKTQVNKKYVKSLADFMVIKGRPNYVTALNYMVFDITNFGFDKLDLEWGKPLFGGVSCATPVITIYSSLKNDKGGKWIFDTRNVCHL</sequence>
<dbReference type="EC" id="2.3.1.232" evidence="3"/>
<dbReference type="STRING" id="429701.A0A2G9HPC0"/>
<dbReference type="GO" id="GO:0016746">
    <property type="term" value="F:acyltransferase activity"/>
    <property type="evidence" value="ECO:0007669"/>
    <property type="project" value="UniProtKB-KW"/>
</dbReference>
<dbReference type="EMBL" id="NKXS01001286">
    <property type="protein sequence ID" value="PIN19372.1"/>
    <property type="molecule type" value="Genomic_DNA"/>
</dbReference>
<dbReference type="Pfam" id="PF02458">
    <property type="entry name" value="Transferase"/>
    <property type="match status" value="2"/>
</dbReference>
<evidence type="ECO:0000256" key="1">
    <source>
        <dbReference type="ARBA" id="ARBA00009861"/>
    </source>
</evidence>
<dbReference type="PANTHER" id="PTHR31147">
    <property type="entry name" value="ACYL TRANSFERASE 4"/>
    <property type="match status" value="1"/>
</dbReference>
<dbReference type="Gene3D" id="3.30.559.10">
    <property type="entry name" value="Chloramphenicol acetyltransferase-like domain"/>
    <property type="match status" value="2"/>
</dbReference>
<organism evidence="3 4">
    <name type="scientific">Handroanthus impetiginosus</name>
    <dbReference type="NCBI Taxonomy" id="429701"/>
    <lineage>
        <taxon>Eukaryota</taxon>
        <taxon>Viridiplantae</taxon>
        <taxon>Streptophyta</taxon>
        <taxon>Embryophyta</taxon>
        <taxon>Tracheophyta</taxon>
        <taxon>Spermatophyta</taxon>
        <taxon>Magnoliopsida</taxon>
        <taxon>eudicotyledons</taxon>
        <taxon>Gunneridae</taxon>
        <taxon>Pentapetalae</taxon>
        <taxon>asterids</taxon>
        <taxon>lamiids</taxon>
        <taxon>Lamiales</taxon>
        <taxon>Bignoniaceae</taxon>
        <taxon>Crescentiina</taxon>
        <taxon>Tabebuia alliance</taxon>
        <taxon>Handroanthus</taxon>
    </lineage>
</organism>
<dbReference type="OrthoDB" id="1483986at2759"/>
<keyword evidence="4" id="KW-1185">Reference proteome</keyword>
<comment type="similarity">
    <text evidence="1">Belongs to the plant acyltransferase family.</text>
</comment>
<dbReference type="AlphaFoldDB" id="A0A2G9HPC0"/>
<protein>
    <submittedName>
        <fullName evidence="3">Benzyl alcohol O-benzoyltransferase</fullName>
        <ecNumber evidence="3">2.3.1.232</ecNumber>
    </submittedName>
</protein>
<name>A0A2G9HPC0_9LAMI</name>
<evidence type="ECO:0000313" key="4">
    <source>
        <dbReference type="Proteomes" id="UP000231279"/>
    </source>
</evidence>